<accession>A0A1G2CDN5</accession>
<dbReference type="Proteomes" id="UP000178880">
    <property type="component" value="Unassembled WGS sequence"/>
</dbReference>
<dbReference type="STRING" id="1798650.A2945_01340"/>
<evidence type="ECO:0000313" key="3">
    <source>
        <dbReference type="Proteomes" id="UP000178880"/>
    </source>
</evidence>
<comment type="caution">
    <text evidence="2">The sequence shown here is derived from an EMBL/GenBank/DDBJ whole genome shotgun (WGS) entry which is preliminary data.</text>
</comment>
<evidence type="ECO:0000256" key="1">
    <source>
        <dbReference type="SAM" id="Phobius"/>
    </source>
</evidence>
<keyword evidence="1" id="KW-1133">Transmembrane helix</keyword>
<dbReference type="InterPro" id="IPR045584">
    <property type="entry name" value="Pilin-like"/>
</dbReference>
<name>A0A1G2CDN5_9BACT</name>
<sequence length="184" mass="19696">MKSIERKNIPHKKSINFRVNPLLRIGDPRQSASTAAASRRGFTLIEIVVSVGIVVALMVAVVIILNPTAQFAKGRNAQRRANLNMIIAAIGQNKFDNKGTFSCASGAIPTSTATRMASSSYNIGPCLVPTYLPSLPYDPSTSTAKWVSVTNYDTGYTIVQSATTSRVTVSAPAAELGETITYTR</sequence>
<dbReference type="AlphaFoldDB" id="A0A1G2CDN5"/>
<evidence type="ECO:0008006" key="4">
    <source>
        <dbReference type="Google" id="ProtNLM"/>
    </source>
</evidence>
<dbReference type="InterPro" id="IPR012902">
    <property type="entry name" value="N_methyl_site"/>
</dbReference>
<proteinExistence type="predicted"/>
<organism evidence="2 3">
    <name type="scientific">Candidatus Liptonbacteria bacterium RIFCSPLOWO2_01_FULL_52_25</name>
    <dbReference type="NCBI Taxonomy" id="1798650"/>
    <lineage>
        <taxon>Bacteria</taxon>
        <taxon>Candidatus Liptoniibacteriota</taxon>
    </lineage>
</organism>
<feature type="transmembrane region" description="Helical" evidence="1">
    <location>
        <begin position="44"/>
        <end position="65"/>
    </location>
</feature>
<dbReference type="PROSITE" id="PS00409">
    <property type="entry name" value="PROKAR_NTER_METHYL"/>
    <property type="match status" value="1"/>
</dbReference>
<protein>
    <recommendedName>
        <fullName evidence="4">Type II secretion system protein GspG C-terminal domain-containing protein</fullName>
    </recommendedName>
</protein>
<keyword evidence="1" id="KW-0472">Membrane</keyword>
<gene>
    <name evidence="2" type="ORF">A2945_01340</name>
</gene>
<dbReference type="EMBL" id="MHLA01000015">
    <property type="protein sequence ID" value="OGY99484.1"/>
    <property type="molecule type" value="Genomic_DNA"/>
</dbReference>
<keyword evidence="1" id="KW-0812">Transmembrane</keyword>
<reference evidence="2 3" key="1">
    <citation type="journal article" date="2016" name="Nat. Commun.">
        <title>Thousands of microbial genomes shed light on interconnected biogeochemical processes in an aquifer system.</title>
        <authorList>
            <person name="Anantharaman K."/>
            <person name="Brown C.T."/>
            <person name="Hug L.A."/>
            <person name="Sharon I."/>
            <person name="Castelle C.J."/>
            <person name="Probst A.J."/>
            <person name="Thomas B.C."/>
            <person name="Singh A."/>
            <person name="Wilkins M.J."/>
            <person name="Karaoz U."/>
            <person name="Brodie E.L."/>
            <person name="Williams K.H."/>
            <person name="Hubbard S.S."/>
            <person name="Banfield J.F."/>
        </authorList>
    </citation>
    <scope>NUCLEOTIDE SEQUENCE [LARGE SCALE GENOMIC DNA]</scope>
</reference>
<dbReference type="SUPFAM" id="SSF54523">
    <property type="entry name" value="Pili subunits"/>
    <property type="match status" value="1"/>
</dbReference>
<evidence type="ECO:0000313" key="2">
    <source>
        <dbReference type="EMBL" id="OGY99484.1"/>
    </source>
</evidence>